<comment type="caution">
    <text evidence="4">The sequence shown here is derived from an EMBL/GenBank/DDBJ whole genome shotgun (WGS) entry which is preliminary data.</text>
</comment>
<dbReference type="AlphaFoldDB" id="A0A8J6XEP0"/>
<evidence type="ECO:0000256" key="2">
    <source>
        <dbReference type="SAM" id="SignalP"/>
    </source>
</evidence>
<dbReference type="Gene3D" id="2.160.20.10">
    <property type="entry name" value="Single-stranded right-handed beta-helix, Pectin lyase-like"/>
    <property type="match status" value="2"/>
</dbReference>
<organism evidence="4 5">
    <name type="scientific">Iningainema tapete BLCC-T55</name>
    <dbReference type="NCBI Taxonomy" id="2748662"/>
    <lineage>
        <taxon>Bacteria</taxon>
        <taxon>Bacillati</taxon>
        <taxon>Cyanobacteriota</taxon>
        <taxon>Cyanophyceae</taxon>
        <taxon>Nostocales</taxon>
        <taxon>Scytonemataceae</taxon>
        <taxon>Iningainema tapete</taxon>
    </lineage>
</organism>
<reference evidence="4" key="1">
    <citation type="submission" date="2020-09" db="EMBL/GenBank/DDBJ databases">
        <title>Iningainema tapete sp. nov. (Scytonemataceae, Cyanobacteria) from greenhouses in central Florida (USA) produces two types of nodularin with biosynthetic potential for microcystin-LR and anabaenopeptins.</title>
        <authorList>
            <person name="Berthold D.E."/>
            <person name="Lefler F.W."/>
            <person name="Huang I.-S."/>
            <person name="Abdulla H."/>
            <person name="Zimba P.V."/>
            <person name="Laughinghouse H.D. IV."/>
        </authorList>
    </citation>
    <scope>NUCLEOTIDE SEQUENCE</scope>
    <source>
        <strain evidence="4">BLCCT55</strain>
    </source>
</reference>
<feature type="chain" id="PRO_5035219383" evidence="2">
    <location>
        <begin position="39"/>
        <end position="958"/>
    </location>
</feature>
<evidence type="ECO:0000313" key="5">
    <source>
        <dbReference type="Proteomes" id="UP000629098"/>
    </source>
</evidence>
<dbReference type="Proteomes" id="UP000629098">
    <property type="component" value="Unassembled WGS sequence"/>
</dbReference>
<dbReference type="SMART" id="SM00912">
    <property type="entry name" value="Haemagg_act"/>
    <property type="match status" value="1"/>
</dbReference>
<dbReference type="InterPro" id="IPR011050">
    <property type="entry name" value="Pectin_lyase_fold/virulence"/>
</dbReference>
<dbReference type="InterPro" id="IPR012334">
    <property type="entry name" value="Pectin_lyas_fold"/>
</dbReference>
<dbReference type="InterPro" id="IPR008638">
    <property type="entry name" value="FhaB/CdiA-like_TPS"/>
</dbReference>
<feature type="domain" description="Filamentous haemagglutinin FhaB/tRNA nuclease CdiA-like TPS" evidence="3">
    <location>
        <begin position="48"/>
        <end position="159"/>
    </location>
</feature>
<name>A0A8J6XEP0_9CYAN</name>
<dbReference type="RefSeq" id="WP_190826816.1">
    <property type="nucleotide sequence ID" value="NZ_CAWPPI010000039.1"/>
</dbReference>
<feature type="signal peptide" evidence="2">
    <location>
        <begin position="1"/>
        <end position="38"/>
    </location>
</feature>
<evidence type="ECO:0000259" key="3">
    <source>
        <dbReference type="SMART" id="SM00912"/>
    </source>
</evidence>
<evidence type="ECO:0000256" key="1">
    <source>
        <dbReference type="SAM" id="MobiDB-lite"/>
    </source>
</evidence>
<keyword evidence="2" id="KW-0732">Signal</keyword>
<protein>
    <submittedName>
        <fullName evidence="4">S-layer family protein</fullName>
    </submittedName>
</protein>
<keyword evidence="5" id="KW-1185">Reference proteome</keyword>
<proteinExistence type="predicted"/>
<dbReference type="EMBL" id="JACXAE010000039">
    <property type="protein sequence ID" value="MBD2772358.1"/>
    <property type="molecule type" value="Genomic_DNA"/>
</dbReference>
<feature type="region of interest" description="Disordered" evidence="1">
    <location>
        <begin position="588"/>
        <end position="613"/>
    </location>
</feature>
<feature type="compositionally biased region" description="Low complexity" evidence="1">
    <location>
        <begin position="588"/>
        <end position="604"/>
    </location>
</feature>
<evidence type="ECO:0000313" key="4">
    <source>
        <dbReference type="EMBL" id="MBD2772358.1"/>
    </source>
</evidence>
<dbReference type="Pfam" id="PF05860">
    <property type="entry name" value="TPS"/>
    <property type="match status" value="1"/>
</dbReference>
<sequence length="958" mass="100022">MRPQKNTYFSPTQAQRRHNWLHLLACSTVLFMSTSASAQIVPDQTLGAESSRFTPNVTNCACPDSIAGGARRGNNLFHSFSQFNISNGQKVYFVNPSGVQNILTRVTGGQASNIFGTLGVEGTANLFLINPNGILFGPNARLDVRNSFVGTTANAIRFGEQGIFSATNPEAPPLLTIKPSALLYTQISNANITNQASIKAFSALDGGLTVPEGKSLLLVGGNVIMDGGKISVWSGRIELGGLAGIGTVSLNPETFELGFPANVPLADVILNRGRVASNNGGKLNINAGNIKIANNSQLFISTKDGLDAQMNLQAQNLIDIENSALTNSEPRLYAIDSQNAGKLDGGDVHIQARSLLVRDGVGVRTGSYGTGRGGNMMITTTDAVEVFGARPGGQTGLGTPTNGPGRAGDLIINTPRLSIRQGGIVASSALGGTGRAGDVTVNADTVEVNGTVFFPNVSQLYLSILRSETFTNGDAGNLTINTRRLSLQDGGLVSTRAFANSKGRGGNLTINASEAIEVVGISPYNRFVVSLLTAQTDSFGDAGNLTINTPRLSIRDGAVVSTLADSRSSGRGGTLTVNASESVEVNGTSFLDGSSSRLSSSTSGKNNAGNLTINTPQLRVSNSAQITASTDSQARGGNITLNNLQKLQLDKNSLITARSTKNGQAGNLQIDAQTVNLQGQSGLSVEATQEGRAGNLVMNTRYLNVTEGSRVSVSSPQGRAGQLDITANVVKLNQGKLTAETGEQGAEITLRDLNFLLLRNGSQINASANNYAQGGNITINADLIIAVPKENSDITANAYSGTGGRVQINTQGIFGIQSRSQSTDNSDITASSTLGVAGVVNIYLPDPITLQNSLTQLPTNIIDANALIANSCISRRNHQSSSTFFITGSAGLPERPGDAPLSPYPTGTIRSIPTEGNIASITTLTSLSRTQKNLQPIVEAQGIYRLANGDLVLSRECP</sequence>
<gene>
    <name evidence="4" type="ORF">ICL16_09795</name>
</gene>
<dbReference type="SUPFAM" id="SSF51126">
    <property type="entry name" value="Pectin lyase-like"/>
    <property type="match status" value="2"/>
</dbReference>
<dbReference type="NCBIfam" id="TIGR01901">
    <property type="entry name" value="adhes_NPXG"/>
    <property type="match status" value="1"/>
</dbReference>
<accession>A0A8J6XEP0</accession>